<evidence type="ECO:0000313" key="3">
    <source>
        <dbReference type="Proteomes" id="UP001501509"/>
    </source>
</evidence>
<evidence type="ECO:0000313" key="2">
    <source>
        <dbReference type="EMBL" id="GAA2626566.1"/>
    </source>
</evidence>
<keyword evidence="3" id="KW-1185">Reference proteome</keyword>
<organism evidence="2 3">
    <name type="scientific">Actinomadura fulvescens</name>
    <dbReference type="NCBI Taxonomy" id="46160"/>
    <lineage>
        <taxon>Bacteria</taxon>
        <taxon>Bacillati</taxon>
        <taxon>Actinomycetota</taxon>
        <taxon>Actinomycetes</taxon>
        <taxon>Streptosporangiales</taxon>
        <taxon>Thermomonosporaceae</taxon>
        <taxon>Actinomadura</taxon>
    </lineage>
</organism>
<dbReference type="GO" id="GO:0008168">
    <property type="term" value="F:methyltransferase activity"/>
    <property type="evidence" value="ECO:0007669"/>
    <property type="project" value="UniProtKB-KW"/>
</dbReference>
<dbReference type="Gene3D" id="3.40.50.150">
    <property type="entry name" value="Vaccinia Virus protein VP39"/>
    <property type="match status" value="1"/>
</dbReference>
<dbReference type="SUPFAM" id="SSF53335">
    <property type="entry name" value="S-adenosyl-L-methionine-dependent methyltransferases"/>
    <property type="match status" value="1"/>
</dbReference>
<reference evidence="2 3" key="1">
    <citation type="journal article" date="2019" name="Int. J. Syst. Evol. Microbiol.">
        <title>The Global Catalogue of Microorganisms (GCM) 10K type strain sequencing project: providing services to taxonomists for standard genome sequencing and annotation.</title>
        <authorList>
            <consortium name="The Broad Institute Genomics Platform"/>
            <consortium name="The Broad Institute Genome Sequencing Center for Infectious Disease"/>
            <person name="Wu L."/>
            <person name="Ma J."/>
        </authorList>
    </citation>
    <scope>NUCLEOTIDE SEQUENCE [LARGE SCALE GENOMIC DNA]</scope>
    <source>
        <strain evidence="2 3">JCM 6833</strain>
    </source>
</reference>
<name>A0ABN3QHX9_9ACTN</name>
<comment type="caution">
    <text evidence="2">The sequence shown here is derived from an EMBL/GenBank/DDBJ whole genome shotgun (WGS) entry which is preliminary data.</text>
</comment>
<accession>A0ABN3QHX9</accession>
<feature type="region of interest" description="Disordered" evidence="1">
    <location>
        <begin position="1"/>
        <end position="27"/>
    </location>
</feature>
<proteinExistence type="predicted"/>
<dbReference type="GO" id="GO:0032259">
    <property type="term" value="P:methylation"/>
    <property type="evidence" value="ECO:0007669"/>
    <property type="project" value="UniProtKB-KW"/>
</dbReference>
<dbReference type="Proteomes" id="UP001501509">
    <property type="component" value="Unassembled WGS sequence"/>
</dbReference>
<dbReference type="RefSeq" id="WP_344547193.1">
    <property type="nucleotide sequence ID" value="NZ_BAAATD010000013.1"/>
</dbReference>
<dbReference type="EMBL" id="BAAATD010000013">
    <property type="protein sequence ID" value="GAA2626566.1"/>
    <property type="molecule type" value="Genomic_DNA"/>
</dbReference>
<dbReference type="PIRSF" id="PIRSF017393">
    <property type="entry name" value="MTase_SAV2177"/>
    <property type="match status" value="1"/>
</dbReference>
<gene>
    <name evidence="2" type="ORF">GCM10010411_74400</name>
</gene>
<feature type="compositionally biased region" description="Polar residues" evidence="1">
    <location>
        <begin position="1"/>
        <end position="14"/>
    </location>
</feature>
<keyword evidence="2" id="KW-0489">Methyltransferase</keyword>
<sequence>MTSATTRPAPSTRQGAAAEGVPVPRIDTSAPHSARVWDYWLGGRENYPVDREVGDLFAELLPGIVDAARHHRAFLTRAVGFMAGQAGIAQFLDIGTGLPTVDNTHEVAQRARRDARIVYVDNDPLVLVHAQALLTSSPAGATGYLDADVRNPEQILAQATTTLDFDRPVGLLLLNILHHITDDAQAHQIVTNLLGGLAAGSMVAIGWLTAAVDGQVMHQALDAWTGMGGDPIVARPPEELERFFGGLELLEPGVVSCSRWRPDPTPFGADPEVAQFCGVARKARP</sequence>
<dbReference type="InterPro" id="IPR006764">
    <property type="entry name" value="SAM_dep_MeTrfase_SAV2177_type"/>
</dbReference>
<evidence type="ECO:0000256" key="1">
    <source>
        <dbReference type="SAM" id="MobiDB-lite"/>
    </source>
</evidence>
<keyword evidence="2" id="KW-0808">Transferase</keyword>
<dbReference type="Pfam" id="PF04672">
    <property type="entry name" value="Methyltransf_19"/>
    <property type="match status" value="1"/>
</dbReference>
<protein>
    <submittedName>
        <fullName evidence="2">SAM-dependent methyltransferase</fullName>
    </submittedName>
</protein>
<dbReference type="InterPro" id="IPR029063">
    <property type="entry name" value="SAM-dependent_MTases_sf"/>
</dbReference>